<accession>A0A8E2FBG2</accession>
<evidence type="ECO:0000313" key="5">
    <source>
        <dbReference type="EMBL" id="OCL14107.1"/>
    </source>
</evidence>
<comment type="similarity">
    <text evidence="1 4">Belongs to the short-chain dehydrogenases/reductases (SDR) family.</text>
</comment>
<dbReference type="Pfam" id="PF00106">
    <property type="entry name" value="adh_short"/>
    <property type="match status" value="1"/>
</dbReference>
<sequence length="347" mass="37782">MHLRKAPVLPTFPYQWRNRRSIQTRLISTAVLPDLSDKHALITGGSRGIGLSIARLLALHSCRCTLLSQSEDSLRRVLPTLPQRPQNSSPHKYIAGDVSSQSFWDSLTSKKKPETEPGFDFEGEKVDILVNAAGVTQNTILVQTEPEHLEKVLNTNLAGTMWAARYLVKRKLLRSVRRKDKGKDQSEEDWSPVIINITSLLGLQGGRGAAAYAASKAGLLGLTRALAAEFGPAGIRVNAIAPGYVETDMTAGIHPPQCPTIPNAPYAGSSNPNPNPKTPPFHLWDRKVKANVHNVDIDPKSRAQIIDRIPLARFGQADEIAEAALFLVANQYANNCVINLDGGLSAT</sequence>
<gene>
    <name evidence="5" type="ORF">AOQ84DRAFT_384956</name>
</gene>
<evidence type="ECO:0000256" key="4">
    <source>
        <dbReference type="RuleBase" id="RU000363"/>
    </source>
</evidence>
<dbReference type="Proteomes" id="UP000250140">
    <property type="component" value="Unassembled WGS sequence"/>
</dbReference>
<dbReference type="PRINTS" id="PR00081">
    <property type="entry name" value="GDHRDH"/>
</dbReference>
<keyword evidence="2" id="KW-0521">NADP</keyword>
<dbReference type="EMBL" id="KV748617">
    <property type="protein sequence ID" value="OCL14107.1"/>
    <property type="molecule type" value="Genomic_DNA"/>
</dbReference>
<evidence type="ECO:0000313" key="6">
    <source>
        <dbReference type="Proteomes" id="UP000250140"/>
    </source>
</evidence>
<dbReference type="PROSITE" id="PS00061">
    <property type="entry name" value="ADH_SHORT"/>
    <property type="match status" value="1"/>
</dbReference>
<dbReference type="InterPro" id="IPR002347">
    <property type="entry name" value="SDR_fam"/>
</dbReference>
<evidence type="ECO:0000256" key="2">
    <source>
        <dbReference type="ARBA" id="ARBA00022857"/>
    </source>
</evidence>
<evidence type="ECO:0000256" key="1">
    <source>
        <dbReference type="ARBA" id="ARBA00006484"/>
    </source>
</evidence>
<dbReference type="OrthoDB" id="1669814at2759"/>
<reference evidence="5 6" key="1">
    <citation type="journal article" date="2016" name="Nat. Commun.">
        <title>Ectomycorrhizal ecology is imprinted in the genome of the dominant symbiotic fungus Cenococcum geophilum.</title>
        <authorList>
            <consortium name="DOE Joint Genome Institute"/>
            <person name="Peter M."/>
            <person name="Kohler A."/>
            <person name="Ohm R.A."/>
            <person name="Kuo A."/>
            <person name="Krutzmann J."/>
            <person name="Morin E."/>
            <person name="Arend M."/>
            <person name="Barry K.W."/>
            <person name="Binder M."/>
            <person name="Choi C."/>
            <person name="Clum A."/>
            <person name="Copeland A."/>
            <person name="Grisel N."/>
            <person name="Haridas S."/>
            <person name="Kipfer T."/>
            <person name="LaButti K."/>
            <person name="Lindquist E."/>
            <person name="Lipzen A."/>
            <person name="Maire R."/>
            <person name="Meier B."/>
            <person name="Mihaltcheva S."/>
            <person name="Molinier V."/>
            <person name="Murat C."/>
            <person name="Poggeler S."/>
            <person name="Quandt C.A."/>
            <person name="Sperisen C."/>
            <person name="Tritt A."/>
            <person name="Tisserant E."/>
            <person name="Crous P.W."/>
            <person name="Henrissat B."/>
            <person name="Nehls U."/>
            <person name="Egli S."/>
            <person name="Spatafora J.W."/>
            <person name="Grigoriev I.V."/>
            <person name="Martin F.M."/>
        </authorList>
    </citation>
    <scope>NUCLEOTIDE SEQUENCE [LARGE SCALE GENOMIC DNA]</scope>
    <source>
        <strain evidence="5 6">CBS 207.34</strain>
    </source>
</reference>
<keyword evidence="6" id="KW-1185">Reference proteome</keyword>
<dbReference type="PANTHER" id="PTHR42760:SF133">
    <property type="entry name" value="3-OXOACYL-[ACYL-CARRIER-PROTEIN] REDUCTASE"/>
    <property type="match status" value="1"/>
</dbReference>
<dbReference type="AlphaFoldDB" id="A0A8E2FBG2"/>
<keyword evidence="3" id="KW-0560">Oxidoreductase</keyword>
<dbReference type="GO" id="GO:0016616">
    <property type="term" value="F:oxidoreductase activity, acting on the CH-OH group of donors, NAD or NADP as acceptor"/>
    <property type="evidence" value="ECO:0007669"/>
    <property type="project" value="TreeGrafter"/>
</dbReference>
<dbReference type="SUPFAM" id="SSF51735">
    <property type="entry name" value="NAD(P)-binding Rossmann-fold domains"/>
    <property type="match status" value="1"/>
</dbReference>
<evidence type="ECO:0000256" key="3">
    <source>
        <dbReference type="ARBA" id="ARBA00023002"/>
    </source>
</evidence>
<protein>
    <submittedName>
        <fullName evidence="5">NAD(P)-binding protein</fullName>
    </submittedName>
</protein>
<dbReference type="PRINTS" id="PR00080">
    <property type="entry name" value="SDRFAMILY"/>
</dbReference>
<proteinExistence type="inferred from homology"/>
<dbReference type="InterPro" id="IPR020904">
    <property type="entry name" value="Sc_DH/Rdtase_CS"/>
</dbReference>
<dbReference type="InterPro" id="IPR036291">
    <property type="entry name" value="NAD(P)-bd_dom_sf"/>
</dbReference>
<dbReference type="Gene3D" id="3.40.50.720">
    <property type="entry name" value="NAD(P)-binding Rossmann-like Domain"/>
    <property type="match status" value="1"/>
</dbReference>
<dbReference type="PANTHER" id="PTHR42760">
    <property type="entry name" value="SHORT-CHAIN DEHYDROGENASES/REDUCTASES FAMILY MEMBER"/>
    <property type="match status" value="1"/>
</dbReference>
<dbReference type="GO" id="GO:0048038">
    <property type="term" value="F:quinone binding"/>
    <property type="evidence" value="ECO:0007669"/>
    <property type="project" value="TreeGrafter"/>
</dbReference>
<name>A0A8E2FBG2_9PEZI</name>
<organism evidence="5 6">
    <name type="scientific">Glonium stellatum</name>
    <dbReference type="NCBI Taxonomy" id="574774"/>
    <lineage>
        <taxon>Eukaryota</taxon>
        <taxon>Fungi</taxon>
        <taxon>Dikarya</taxon>
        <taxon>Ascomycota</taxon>
        <taxon>Pezizomycotina</taxon>
        <taxon>Dothideomycetes</taxon>
        <taxon>Pleosporomycetidae</taxon>
        <taxon>Gloniales</taxon>
        <taxon>Gloniaceae</taxon>
        <taxon>Glonium</taxon>
    </lineage>
</organism>
<dbReference type="GO" id="GO:0006633">
    <property type="term" value="P:fatty acid biosynthetic process"/>
    <property type="evidence" value="ECO:0007669"/>
    <property type="project" value="TreeGrafter"/>
</dbReference>